<feature type="region of interest" description="Disordered" evidence="1">
    <location>
        <begin position="10"/>
        <end position="35"/>
    </location>
</feature>
<protein>
    <submittedName>
        <fullName evidence="2">Uncharacterized protein</fullName>
    </submittedName>
</protein>
<name>A0ABQ4BPL2_9ACTN</name>
<dbReference type="EMBL" id="BOMS01000151">
    <property type="protein sequence ID" value="GIE72618.1"/>
    <property type="molecule type" value="Genomic_DNA"/>
</dbReference>
<proteinExistence type="predicted"/>
<dbReference type="RefSeq" id="WP_203830321.1">
    <property type="nucleotide sequence ID" value="NZ_BAAATY010000014.1"/>
</dbReference>
<accession>A0ABQ4BPL2</accession>
<evidence type="ECO:0000256" key="1">
    <source>
        <dbReference type="SAM" id="MobiDB-lite"/>
    </source>
</evidence>
<keyword evidence="3" id="KW-1185">Reference proteome</keyword>
<reference evidence="2 3" key="1">
    <citation type="submission" date="2021-01" db="EMBL/GenBank/DDBJ databases">
        <title>Whole genome shotgun sequence of Actinoplanes palleronii NBRC 14916.</title>
        <authorList>
            <person name="Komaki H."/>
            <person name="Tamura T."/>
        </authorList>
    </citation>
    <scope>NUCLEOTIDE SEQUENCE [LARGE SCALE GENOMIC DNA]</scope>
    <source>
        <strain evidence="2 3">NBRC 14916</strain>
    </source>
</reference>
<organism evidence="2 3">
    <name type="scientific">Actinoplanes palleronii</name>
    <dbReference type="NCBI Taxonomy" id="113570"/>
    <lineage>
        <taxon>Bacteria</taxon>
        <taxon>Bacillati</taxon>
        <taxon>Actinomycetota</taxon>
        <taxon>Actinomycetes</taxon>
        <taxon>Micromonosporales</taxon>
        <taxon>Micromonosporaceae</taxon>
        <taxon>Actinoplanes</taxon>
    </lineage>
</organism>
<evidence type="ECO:0000313" key="3">
    <source>
        <dbReference type="Proteomes" id="UP000624709"/>
    </source>
</evidence>
<dbReference type="Proteomes" id="UP000624709">
    <property type="component" value="Unassembled WGS sequence"/>
</dbReference>
<gene>
    <name evidence="2" type="ORF">Apa02nite_087260</name>
</gene>
<comment type="caution">
    <text evidence="2">The sequence shown here is derived from an EMBL/GenBank/DDBJ whole genome shotgun (WGS) entry which is preliminary data.</text>
</comment>
<evidence type="ECO:0000313" key="2">
    <source>
        <dbReference type="EMBL" id="GIE72618.1"/>
    </source>
</evidence>
<sequence length="230" mass="24445">MTFEEAVEALLFPRPGKPRPDSSMERLPPTAPDRLIPAAPDRLAPAAPGRLIPAAPGRLTPAGLEGPSLATYHAEFLDDPDHAYLVTVERVPRVRLPLTNPVLAAETPDGVRALLTDVAIANHVEVTLDAEDTPASRAAVTACRAAFEAWATAPDRDHSPSWPGETLMHLPVTVTDDLGTPYRMSSGHGGGDGAEWRAHHKFLPRPPAAARHLTVHLPAGATTFPLPTAP</sequence>